<dbReference type="SMART" id="SM00028">
    <property type="entry name" value="TPR"/>
    <property type="match status" value="3"/>
</dbReference>
<evidence type="ECO:0000313" key="3">
    <source>
        <dbReference type="EMBL" id="SIT66687.1"/>
    </source>
</evidence>
<proteinExistence type="predicted"/>
<keyword evidence="4" id="KW-1185">Reference proteome</keyword>
<reference evidence="3 4" key="1">
    <citation type="submission" date="2017-01" db="EMBL/GenBank/DDBJ databases">
        <authorList>
            <person name="Mah S.A."/>
            <person name="Swanson W.J."/>
            <person name="Moy G.W."/>
            <person name="Vacquier V.D."/>
        </authorList>
    </citation>
    <scope>NUCLEOTIDE SEQUENCE [LARGE SCALE GENOMIC DNA]</scope>
    <source>
        <strain evidence="3 4">M9</strain>
    </source>
</reference>
<gene>
    <name evidence="3" type="ORF">SAMN05216526_0667</name>
</gene>
<dbReference type="STRING" id="233100.SAMN05216526_0667"/>
<dbReference type="CDD" id="cd02549">
    <property type="entry name" value="Peptidase_C39A"/>
    <property type="match status" value="1"/>
</dbReference>
<feature type="domain" description="Peptidase C39-like" evidence="2">
    <location>
        <begin position="72"/>
        <end position="181"/>
    </location>
</feature>
<dbReference type="SUPFAM" id="SSF48452">
    <property type="entry name" value="TPR-like"/>
    <property type="match status" value="1"/>
</dbReference>
<dbReference type="AlphaFoldDB" id="A0A1R3VQ08"/>
<accession>A0A1R3VQ08</accession>
<dbReference type="InterPro" id="IPR011990">
    <property type="entry name" value="TPR-like_helical_dom_sf"/>
</dbReference>
<dbReference type="Gene3D" id="3.90.70.10">
    <property type="entry name" value="Cysteine proteinases"/>
    <property type="match status" value="1"/>
</dbReference>
<dbReference type="Pfam" id="PF13529">
    <property type="entry name" value="Peptidase_C39_2"/>
    <property type="match status" value="1"/>
</dbReference>
<dbReference type="InterPro" id="IPR039564">
    <property type="entry name" value="Peptidase_C39-like"/>
</dbReference>
<evidence type="ECO:0000313" key="4">
    <source>
        <dbReference type="Proteomes" id="UP000223759"/>
    </source>
</evidence>
<dbReference type="Pfam" id="PF14559">
    <property type="entry name" value="TPR_19"/>
    <property type="match status" value="1"/>
</dbReference>
<name>A0A1R3VQ08_9GAMM</name>
<dbReference type="NCBIfam" id="NF033920">
    <property type="entry name" value="C39_PA2778_fam"/>
    <property type="match status" value="1"/>
</dbReference>
<sequence length="355" mass="38975">MLLVLPTSSPSSSRSAKHLVRVLTHASPRCGLAFLSLLGLLLLSGCAGTPQTRALTQSPPPQLADRIELTQTPFFPQEQYQCGPAALATVLNHQGYRVSDTALVDEIYVPARQGSLQTEILAAVRSRDLMAYVLEPQLESLLKEVASGRPVLVMQNLGVSLFPVWHYAVVIGYDLPEQRIILRSGLNERHINSFKTFERTWRRANRWAIIITDPNEINASAQVLPWLRTASGLEQTGRLKAATSAYQSAMHRWPEQPIAWIGLANTQVAAGDTQAAEAALRDLVAQHPHNAPGWNNLANVLLLHGCAMPALNAAQCAIRLQPEHPSFQETLRAVSRQPEMSEPEHCSATPPCPLR</sequence>
<organism evidence="3 4">
    <name type="scientific">Ectothiorhodosinus mongolicus</name>
    <dbReference type="NCBI Taxonomy" id="233100"/>
    <lineage>
        <taxon>Bacteria</taxon>
        <taxon>Pseudomonadati</taxon>
        <taxon>Pseudomonadota</taxon>
        <taxon>Gammaproteobacteria</taxon>
        <taxon>Chromatiales</taxon>
        <taxon>Ectothiorhodospiraceae</taxon>
        <taxon>Ectothiorhodosinus</taxon>
    </lineage>
</organism>
<feature type="region of interest" description="Disordered" evidence="1">
    <location>
        <begin position="332"/>
        <end position="355"/>
    </location>
</feature>
<evidence type="ECO:0000256" key="1">
    <source>
        <dbReference type="SAM" id="MobiDB-lite"/>
    </source>
</evidence>
<dbReference type="InterPro" id="IPR019734">
    <property type="entry name" value="TPR_rpt"/>
</dbReference>
<dbReference type="OrthoDB" id="5611441at2"/>
<protein>
    <submittedName>
        <fullName evidence="3">Tetratricopeptide repeat-containing protein</fullName>
    </submittedName>
</protein>
<dbReference type="EMBL" id="FTPK01000001">
    <property type="protein sequence ID" value="SIT66687.1"/>
    <property type="molecule type" value="Genomic_DNA"/>
</dbReference>
<dbReference type="Proteomes" id="UP000223759">
    <property type="component" value="Unassembled WGS sequence"/>
</dbReference>
<dbReference type="InterPro" id="IPR039563">
    <property type="entry name" value="Peptidase_C39_single_dom"/>
</dbReference>
<evidence type="ECO:0000259" key="2">
    <source>
        <dbReference type="Pfam" id="PF13529"/>
    </source>
</evidence>
<dbReference type="Gene3D" id="1.25.40.10">
    <property type="entry name" value="Tetratricopeptide repeat domain"/>
    <property type="match status" value="1"/>
</dbReference>